<evidence type="ECO:0000256" key="4">
    <source>
        <dbReference type="ARBA" id="ARBA00023157"/>
    </source>
</evidence>
<dbReference type="InterPro" id="IPR036392">
    <property type="entry name" value="PLAT/LH2_dom_sf"/>
</dbReference>
<organism evidence="7 8">
    <name type="scientific">Apolygus lucorum</name>
    <name type="common">Small green plant bug</name>
    <name type="synonym">Lygocoris lucorum</name>
    <dbReference type="NCBI Taxonomy" id="248454"/>
    <lineage>
        <taxon>Eukaryota</taxon>
        <taxon>Metazoa</taxon>
        <taxon>Ecdysozoa</taxon>
        <taxon>Arthropoda</taxon>
        <taxon>Hexapoda</taxon>
        <taxon>Insecta</taxon>
        <taxon>Pterygota</taxon>
        <taxon>Neoptera</taxon>
        <taxon>Paraneoptera</taxon>
        <taxon>Hemiptera</taxon>
        <taxon>Heteroptera</taxon>
        <taxon>Panheteroptera</taxon>
        <taxon>Cimicomorpha</taxon>
        <taxon>Miridae</taxon>
        <taxon>Mirini</taxon>
        <taxon>Apolygus</taxon>
    </lineage>
</organism>
<dbReference type="PRINTS" id="PR00823">
    <property type="entry name" value="PANCLIPASE"/>
</dbReference>
<comment type="subcellular location">
    <subcellularLocation>
        <location evidence="1">Secreted</location>
    </subcellularLocation>
</comment>
<gene>
    <name evidence="7" type="ORF">GE061_008138</name>
</gene>
<dbReference type="AlphaFoldDB" id="A0A8S9WN19"/>
<proteinExistence type="inferred from homology"/>
<dbReference type="FunFam" id="3.40.50.1820:FF:000033">
    <property type="entry name" value="Pancreatic triacylglycerol lipase"/>
    <property type="match status" value="1"/>
</dbReference>
<dbReference type="InterPro" id="IPR000734">
    <property type="entry name" value="TAG_lipase"/>
</dbReference>
<dbReference type="GO" id="GO:0005615">
    <property type="term" value="C:extracellular space"/>
    <property type="evidence" value="ECO:0007669"/>
    <property type="project" value="TreeGrafter"/>
</dbReference>
<dbReference type="InterPro" id="IPR033906">
    <property type="entry name" value="Lipase_N"/>
</dbReference>
<dbReference type="PRINTS" id="PR00821">
    <property type="entry name" value="TAGLIPASE"/>
</dbReference>
<dbReference type="SUPFAM" id="SSF53474">
    <property type="entry name" value="alpha/beta-Hydrolases"/>
    <property type="match status" value="1"/>
</dbReference>
<dbReference type="InterPro" id="IPR029058">
    <property type="entry name" value="AB_hydrolase_fold"/>
</dbReference>
<dbReference type="EMBL" id="WIXP02000016">
    <property type="protein sequence ID" value="KAF6198390.1"/>
    <property type="molecule type" value="Genomic_DNA"/>
</dbReference>
<reference evidence="7" key="1">
    <citation type="journal article" date="2021" name="Mol. Ecol. Resour.">
        <title>Apolygus lucorum genome provides insights into omnivorousness and mesophyll feeding.</title>
        <authorList>
            <person name="Liu Y."/>
            <person name="Liu H."/>
            <person name="Wang H."/>
            <person name="Huang T."/>
            <person name="Liu B."/>
            <person name="Yang B."/>
            <person name="Yin L."/>
            <person name="Li B."/>
            <person name="Zhang Y."/>
            <person name="Zhang S."/>
            <person name="Jiang F."/>
            <person name="Zhang X."/>
            <person name="Ren Y."/>
            <person name="Wang B."/>
            <person name="Wang S."/>
            <person name="Lu Y."/>
            <person name="Wu K."/>
            <person name="Fan W."/>
            <person name="Wang G."/>
        </authorList>
    </citation>
    <scope>NUCLEOTIDE SEQUENCE</scope>
    <source>
        <strain evidence="7">12Hb</strain>
    </source>
</reference>
<evidence type="ECO:0000313" key="8">
    <source>
        <dbReference type="Proteomes" id="UP000466442"/>
    </source>
</evidence>
<dbReference type="InterPro" id="IPR013818">
    <property type="entry name" value="Lipase"/>
</dbReference>
<name>A0A8S9WN19_APOLU</name>
<dbReference type="Pfam" id="PF00151">
    <property type="entry name" value="Lipase"/>
    <property type="match status" value="1"/>
</dbReference>
<accession>A0A8S9WN19</accession>
<dbReference type="SUPFAM" id="SSF49723">
    <property type="entry name" value="Lipase/lipooxygenase domain (PLAT/LH2 domain)"/>
    <property type="match status" value="1"/>
</dbReference>
<keyword evidence="8" id="KW-1185">Reference proteome</keyword>
<keyword evidence="3" id="KW-0964">Secreted</keyword>
<evidence type="ECO:0000256" key="5">
    <source>
        <dbReference type="RuleBase" id="RU004262"/>
    </source>
</evidence>
<dbReference type="GO" id="GO:0016042">
    <property type="term" value="P:lipid catabolic process"/>
    <property type="evidence" value="ECO:0007669"/>
    <property type="project" value="TreeGrafter"/>
</dbReference>
<dbReference type="PANTHER" id="PTHR11610:SF173">
    <property type="entry name" value="LIPASE DOMAIN-CONTAINING PROTEIN-RELATED"/>
    <property type="match status" value="1"/>
</dbReference>
<evidence type="ECO:0000256" key="3">
    <source>
        <dbReference type="ARBA" id="ARBA00022525"/>
    </source>
</evidence>
<keyword evidence="4" id="KW-1015">Disulfide bond</keyword>
<sequence>MRVIRERCALASREETLPVCGLEEGCIALESVMVRETQVTLLVTSLLVTASQSVAQNNRESWKNNLIDVNMPWFPQTTEVKCYDELGCLNLTKEWYHIINRPFNVFPLRRDLIDTKFLLYTRANALEAQVLKWQNPKTIERSNFDSKRLTKFIIHGFIDTPLSSWVKEMRLALLKHRDFNVIVVDWAGGSLPLYTQATANTRLVGLEIAYLINYLKDNHGLKAEQVHLIGHSLGAHTAGYAGERVPGLGRITGLDPAEPYFHGMPSVVRLDPGDAELVDVIHTDATSILLMGYGMVEPVGHVDFYPNNGKAQPGCDITENPLPLTLVRQGIEEASRVLVACNHVRAIKLFIESISSQCPYLGYRCSSYQAFTQGKCFNCGVNGTNCAIMGFHSEKMPGVTPGGKYYISTGKDTPFCRHHYKVTLDLAKPQRAEAWVQGFMRVTLHSDNGVIKNLDLTPNGYEKLEHGTSRSFVVTHTEDIGPVKRIEFYWEYDMNVLQPRSICFLWCNDHLYVKDIKVTKSKINARSKRALDVSSKLCTPGHRDFADIASRSTALFLDDCEGG</sequence>
<dbReference type="OrthoDB" id="199913at2759"/>
<dbReference type="Gene3D" id="3.40.50.1820">
    <property type="entry name" value="alpha/beta hydrolase"/>
    <property type="match status" value="1"/>
</dbReference>
<dbReference type="GO" id="GO:0017171">
    <property type="term" value="F:serine hydrolase activity"/>
    <property type="evidence" value="ECO:0007669"/>
    <property type="project" value="TreeGrafter"/>
</dbReference>
<protein>
    <recommendedName>
        <fullName evidence="6">Lipase domain-containing protein</fullName>
    </recommendedName>
</protein>
<dbReference type="PANTHER" id="PTHR11610">
    <property type="entry name" value="LIPASE"/>
    <property type="match status" value="1"/>
</dbReference>
<dbReference type="Gene3D" id="2.60.60.20">
    <property type="entry name" value="PLAT/LH2 domain"/>
    <property type="match status" value="1"/>
</dbReference>
<evidence type="ECO:0000256" key="1">
    <source>
        <dbReference type="ARBA" id="ARBA00004613"/>
    </source>
</evidence>
<dbReference type="InterPro" id="IPR002331">
    <property type="entry name" value="Lipase_panc"/>
</dbReference>
<evidence type="ECO:0000313" key="7">
    <source>
        <dbReference type="EMBL" id="KAF6198390.1"/>
    </source>
</evidence>
<evidence type="ECO:0000259" key="6">
    <source>
        <dbReference type="Pfam" id="PF00151"/>
    </source>
</evidence>
<comment type="caution">
    <text evidence="7">The sequence shown here is derived from an EMBL/GenBank/DDBJ whole genome shotgun (WGS) entry which is preliminary data.</text>
</comment>
<comment type="similarity">
    <text evidence="2 5">Belongs to the AB hydrolase superfamily. Lipase family.</text>
</comment>
<dbReference type="Proteomes" id="UP000466442">
    <property type="component" value="Linkage Group LG16"/>
</dbReference>
<dbReference type="CDD" id="cd00707">
    <property type="entry name" value="Pancreat_lipase_like"/>
    <property type="match status" value="1"/>
</dbReference>
<evidence type="ECO:0000256" key="2">
    <source>
        <dbReference type="ARBA" id="ARBA00010701"/>
    </source>
</evidence>
<feature type="domain" description="Lipase" evidence="6">
    <location>
        <begin position="82"/>
        <end position="415"/>
    </location>
</feature>
<dbReference type="GO" id="GO:0004806">
    <property type="term" value="F:triacylglycerol lipase activity"/>
    <property type="evidence" value="ECO:0007669"/>
    <property type="project" value="InterPro"/>
</dbReference>